<sequence>MFPLDTDQEIREKDQEPGRCSYLNEKVLPYSNNVLIGNWMQSRYESVVTKNNAILPGMMVEDSCETHQTASQATYTAAPFDLRKATAAHFDIKGQVMAIKLAQGSNVILHDSDQFLSNYTTMNTLMFDLWPKMRRDECLQRQKLGQMIYKRARYNALDTYGNYSLVKNRKYRMNPKPITKLFDHVTTSYQRDYPPKISEQHKRKSMEKTANTKEWAQLEAEKELIINCQFYEDLKNTTGVSEPCDKIPTHKFEW</sequence>
<keyword evidence="2" id="KW-1185">Reference proteome</keyword>
<evidence type="ECO:0000313" key="1">
    <source>
        <dbReference type="EMBL" id="EDW79480.1"/>
    </source>
</evidence>
<dbReference type="STRING" id="7260.B4N541"/>
<dbReference type="eggNOG" id="ENOG502TBBR">
    <property type="taxonomic scope" value="Eukaryota"/>
</dbReference>
<name>B4N541_DROWI</name>
<dbReference type="Proteomes" id="UP000007798">
    <property type="component" value="Unassembled WGS sequence"/>
</dbReference>
<proteinExistence type="predicted"/>
<dbReference type="AlphaFoldDB" id="B4N541"/>
<reference evidence="1 2" key="1">
    <citation type="journal article" date="2007" name="Nature">
        <title>Evolution of genes and genomes on the Drosophila phylogeny.</title>
        <authorList>
            <consortium name="Drosophila 12 Genomes Consortium"/>
            <person name="Clark A.G."/>
            <person name="Eisen M.B."/>
            <person name="Smith D.R."/>
            <person name="Bergman C.M."/>
            <person name="Oliver B."/>
            <person name="Markow T.A."/>
            <person name="Kaufman T.C."/>
            <person name="Kellis M."/>
            <person name="Gelbart W."/>
            <person name="Iyer V.N."/>
            <person name="Pollard D.A."/>
            <person name="Sackton T.B."/>
            <person name="Larracuente A.M."/>
            <person name="Singh N.D."/>
            <person name="Abad J.P."/>
            <person name="Abt D.N."/>
            <person name="Adryan B."/>
            <person name="Aguade M."/>
            <person name="Akashi H."/>
            <person name="Anderson W.W."/>
            <person name="Aquadro C.F."/>
            <person name="Ardell D.H."/>
            <person name="Arguello R."/>
            <person name="Artieri C.G."/>
            <person name="Barbash D.A."/>
            <person name="Barker D."/>
            <person name="Barsanti P."/>
            <person name="Batterham P."/>
            <person name="Batzoglou S."/>
            <person name="Begun D."/>
            <person name="Bhutkar A."/>
            <person name="Blanco E."/>
            <person name="Bosak S.A."/>
            <person name="Bradley R.K."/>
            <person name="Brand A.D."/>
            <person name="Brent M.R."/>
            <person name="Brooks A.N."/>
            <person name="Brown R.H."/>
            <person name="Butlin R.K."/>
            <person name="Caggese C."/>
            <person name="Calvi B.R."/>
            <person name="Bernardo de Carvalho A."/>
            <person name="Caspi A."/>
            <person name="Castrezana S."/>
            <person name="Celniker S.E."/>
            <person name="Chang J.L."/>
            <person name="Chapple C."/>
            <person name="Chatterji S."/>
            <person name="Chinwalla A."/>
            <person name="Civetta A."/>
            <person name="Clifton S.W."/>
            <person name="Comeron J.M."/>
            <person name="Costello J.C."/>
            <person name="Coyne J.A."/>
            <person name="Daub J."/>
            <person name="David R.G."/>
            <person name="Delcher A.L."/>
            <person name="Delehaunty K."/>
            <person name="Do C.B."/>
            <person name="Ebling H."/>
            <person name="Edwards K."/>
            <person name="Eickbush T."/>
            <person name="Evans J.D."/>
            <person name="Filipski A."/>
            <person name="Findeiss S."/>
            <person name="Freyhult E."/>
            <person name="Fulton L."/>
            <person name="Fulton R."/>
            <person name="Garcia A.C."/>
            <person name="Gardiner A."/>
            <person name="Garfield D.A."/>
            <person name="Garvin B.E."/>
            <person name="Gibson G."/>
            <person name="Gilbert D."/>
            <person name="Gnerre S."/>
            <person name="Godfrey J."/>
            <person name="Good R."/>
            <person name="Gotea V."/>
            <person name="Gravely B."/>
            <person name="Greenberg A.J."/>
            <person name="Griffiths-Jones S."/>
            <person name="Gross S."/>
            <person name="Guigo R."/>
            <person name="Gustafson E.A."/>
            <person name="Haerty W."/>
            <person name="Hahn M.W."/>
            <person name="Halligan D.L."/>
            <person name="Halpern A.L."/>
            <person name="Halter G.M."/>
            <person name="Han M.V."/>
            <person name="Heger A."/>
            <person name="Hillier L."/>
            <person name="Hinrichs A.S."/>
            <person name="Holmes I."/>
            <person name="Hoskins R.A."/>
            <person name="Hubisz M.J."/>
            <person name="Hultmark D."/>
            <person name="Huntley M.A."/>
            <person name="Jaffe D.B."/>
            <person name="Jagadeeshan S."/>
            <person name="Jeck W.R."/>
            <person name="Johnson J."/>
            <person name="Jones C.D."/>
            <person name="Jordan W.C."/>
            <person name="Karpen G.H."/>
            <person name="Kataoka E."/>
            <person name="Keightley P.D."/>
            <person name="Kheradpour P."/>
            <person name="Kirkness E.F."/>
            <person name="Koerich L.B."/>
            <person name="Kristiansen K."/>
            <person name="Kudrna D."/>
            <person name="Kulathinal R.J."/>
            <person name="Kumar S."/>
            <person name="Kwok R."/>
            <person name="Lander E."/>
            <person name="Langley C.H."/>
            <person name="Lapoint R."/>
            <person name="Lazzaro B.P."/>
            <person name="Lee S.J."/>
            <person name="Levesque L."/>
            <person name="Li R."/>
            <person name="Lin C.F."/>
            <person name="Lin M.F."/>
            <person name="Lindblad-Toh K."/>
            <person name="Llopart A."/>
            <person name="Long M."/>
            <person name="Low L."/>
            <person name="Lozovsky E."/>
            <person name="Lu J."/>
            <person name="Luo M."/>
            <person name="Machado C.A."/>
            <person name="Makalowski W."/>
            <person name="Marzo M."/>
            <person name="Matsuda M."/>
            <person name="Matzkin L."/>
            <person name="McAllister B."/>
            <person name="McBride C.S."/>
            <person name="McKernan B."/>
            <person name="McKernan K."/>
            <person name="Mendez-Lago M."/>
            <person name="Minx P."/>
            <person name="Mollenhauer M.U."/>
            <person name="Montooth K."/>
            <person name="Mount S.M."/>
            <person name="Mu X."/>
            <person name="Myers E."/>
            <person name="Negre B."/>
            <person name="Newfeld S."/>
            <person name="Nielsen R."/>
            <person name="Noor M.A."/>
            <person name="O'Grady P."/>
            <person name="Pachter L."/>
            <person name="Papaceit M."/>
            <person name="Parisi M.J."/>
            <person name="Parisi M."/>
            <person name="Parts L."/>
            <person name="Pedersen J.S."/>
            <person name="Pesole G."/>
            <person name="Phillippy A.M."/>
            <person name="Ponting C.P."/>
            <person name="Pop M."/>
            <person name="Porcelli D."/>
            <person name="Powell J.R."/>
            <person name="Prohaska S."/>
            <person name="Pruitt K."/>
            <person name="Puig M."/>
            <person name="Quesneville H."/>
            <person name="Ram K.R."/>
            <person name="Rand D."/>
            <person name="Rasmussen M.D."/>
            <person name="Reed L.K."/>
            <person name="Reenan R."/>
            <person name="Reily A."/>
            <person name="Remington K.A."/>
            <person name="Rieger T.T."/>
            <person name="Ritchie M.G."/>
            <person name="Robin C."/>
            <person name="Rogers Y.H."/>
            <person name="Rohde C."/>
            <person name="Rozas J."/>
            <person name="Rubenfield M.J."/>
            <person name="Ruiz A."/>
            <person name="Russo S."/>
            <person name="Salzberg S.L."/>
            <person name="Sanchez-Gracia A."/>
            <person name="Saranga D.J."/>
            <person name="Sato H."/>
            <person name="Schaeffer S.W."/>
            <person name="Schatz M.C."/>
            <person name="Schlenke T."/>
            <person name="Schwartz R."/>
            <person name="Segarra C."/>
            <person name="Singh R.S."/>
            <person name="Sirot L."/>
            <person name="Sirota M."/>
            <person name="Sisneros N.B."/>
            <person name="Smith C.D."/>
            <person name="Smith T.F."/>
            <person name="Spieth J."/>
            <person name="Stage D.E."/>
            <person name="Stark A."/>
            <person name="Stephan W."/>
            <person name="Strausberg R.L."/>
            <person name="Strempel S."/>
            <person name="Sturgill D."/>
            <person name="Sutton G."/>
            <person name="Sutton G.G."/>
            <person name="Tao W."/>
            <person name="Teichmann S."/>
            <person name="Tobari Y.N."/>
            <person name="Tomimura Y."/>
            <person name="Tsolas J.M."/>
            <person name="Valente V.L."/>
            <person name="Venter E."/>
            <person name="Venter J.C."/>
            <person name="Vicario S."/>
            <person name="Vieira F.G."/>
            <person name="Vilella A.J."/>
            <person name="Villasante A."/>
            <person name="Walenz B."/>
            <person name="Wang J."/>
            <person name="Wasserman M."/>
            <person name="Watts T."/>
            <person name="Wilson D."/>
            <person name="Wilson R.K."/>
            <person name="Wing R.A."/>
            <person name="Wolfner M.F."/>
            <person name="Wong A."/>
            <person name="Wong G.K."/>
            <person name="Wu C.I."/>
            <person name="Wu G."/>
            <person name="Yamamoto D."/>
            <person name="Yang H.P."/>
            <person name="Yang S.P."/>
            <person name="Yorke J.A."/>
            <person name="Yoshida K."/>
            <person name="Zdobnov E."/>
            <person name="Zhang P."/>
            <person name="Zhang Y."/>
            <person name="Zimin A.V."/>
            <person name="Baldwin J."/>
            <person name="Abdouelleil A."/>
            <person name="Abdulkadir J."/>
            <person name="Abebe A."/>
            <person name="Abera B."/>
            <person name="Abreu J."/>
            <person name="Acer S.C."/>
            <person name="Aftuck L."/>
            <person name="Alexander A."/>
            <person name="An P."/>
            <person name="Anderson E."/>
            <person name="Anderson S."/>
            <person name="Arachi H."/>
            <person name="Azer M."/>
            <person name="Bachantsang P."/>
            <person name="Barry A."/>
            <person name="Bayul T."/>
            <person name="Berlin A."/>
            <person name="Bessette D."/>
            <person name="Bloom T."/>
            <person name="Blye J."/>
            <person name="Boguslavskiy L."/>
            <person name="Bonnet C."/>
            <person name="Boukhgalter B."/>
            <person name="Bourzgui I."/>
            <person name="Brown A."/>
            <person name="Cahill P."/>
            <person name="Channer S."/>
            <person name="Cheshatsang Y."/>
            <person name="Chuda L."/>
            <person name="Citroen M."/>
            <person name="Collymore A."/>
            <person name="Cooke P."/>
            <person name="Costello M."/>
            <person name="D'Aco K."/>
            <person name="Daza R."/>
            <person name="De Haan G."/>
            <person name="DeGray S."/>
            <person name="DeMaso C."/>
            <person name="Dhargay N."/>
            <person name="Dooley K."/>
            <person name="Dooley E."/>
            <person name="Doricent M."/>
            <person name="Dorje P."/>
            <person name="Dorjee K."/>
            <person name="Dupes A."/>
            <person name="Elong R."/>
            <person name="Falk J."/>
            <person name="Farina A."/>
            <person name="Faro S."/>
            <person name="Ferguson D."/>
            <person name="Fisher S."/>
            <person name="Foley C.D."/>
            <person name="Franke A."/>
            <person name="Friedrich D."/>
            <person name="Gadbois L."/>
            <person name="Gearin G."/>
            <person name="Gearin C.R."/>
            <person name="Giannoukos G."/>
            <person name="Goode T."/>
            <person name="Graham J."/>
            <person name="Grandbois E."/>
            <person name="Grewal S."/>
            <person name="Gyaltsen K."/>
            <person name="Hafez N."/>
            <person name="Hagos B."/>
            <person name="Hall J."/>
            <person name="Henson C."/>
            <person name="Hollinger A."/>
            <person name="Honan T."/>
            <person name="Huard M.D."/>
            <person name="Hughes L."/>
            <person name="Hurhula B."/>
            <person name="Husby M.E."/>
            <person name="Kamat A."/>
            <person name="Kanga B."/>
            <person name="Kashin S."/>
            <person name="Khazanovich D."/>
            <person name="Kisner P."/>
            <person name="Lance K."/>
            <person name="Lara M."/>
            <person name="Lee W."/>
            <person name="Lennon N."/>
            <person name="Letendre F."/>
            <person name="LeVine R."/>
            <person name="Lipovsky A."/>
            <person name="Liu X."/>
            <person name="Liu J."/>
            <person name="Liu S."/>
            <person name="Lokyitsang T."/>
            <person name="Lokyitsang Y."/>
            <person name="Lubonja R."/>
            <person name="Lui A."/>
            <person name="MacDonald P."/>
            <person name="Magnisalis V."/>
            <person name="Maru K."/>
            <person name="Matthews C."/>
            <person name="McCusker W."/>
            <person name="McDonough S."/>
            <person name="Mehta T."/>
            <person name="Meldrim J."/>
            <person name="Meneus L."/>
            <person name="Mihai O."/>
            <person name="Mihalev A."/>
            <person name="Mihova T."/>
            <person name="Mittelman R."/>
            <person name="Mlenga V."/>
            <person name="Montmayeur A."/>
            <person name="Mulrain L."/>
            <person name="Navidi A."/>
            <person name="Naylor J."/>
            <person name="Negash T."/>
            <person name="Nguyen T."/>
            <person name="Nguyen N."/>
            <person name="Nicol R."/>
            <person name="Norbu C."/>
            <person name="Norbu N."/>
            <person name="Novod N."/>
            <person name="O'Neill B."/>
            <person name="Osman S."/>
            <person name="Markiewicz E."/>
            <person name="Oyono O.L."/>
            <person name="Patti C."/>
            <person name="Phunkhang P."/>
            <person name="Pierre F."/>
            <person name="Priest M."/>
            <person name="Raghuraman S."/>
            <person name="Rege F."/>
            <person name="Reyes R."/>
            <person name="Rise C."/>
            <person name="Rogov P."/>
            <person name="Ross K."/>
            <person name="Ryan E."/>
            <person name="Settipalli S."/>
            <person name="Shea T."/>
            <person name="Sherpa N."/>
            <person name="Shi L."/>
            <person name="Shih D."/>
            <person name="Sparrow T."/>
            <person name="Spaulding J."/>
            <person name="Stalker J."/>
            <person name="Stange-Thomann N."/>
            <person name="Stavropoulos S."/>
            <person name="Stone C."/>
            <person name="Strader C."/>
            <person name="Tesfaye S."/>
            <person name="Thomson T."/>
            <person name="Thoulutsang Y."/>
            <person name="Thoulutsang D."/>
            <person name="Topham K."/>
            <person name="Topping I."/>
            <person name="Tsamla T."/>
            <person name="Vassiliev H."/>
            <person name="Vo A."/>
            <person name="Wangchuk T."/>
            <person name="Wangdi T."/>
            <person name="Weiand M."/>
            <person name="Wilkinson J."/>
            <person name="Wilson A."/>
            <person name="Yadav S."/>
            <person name="Young G."/>
            <person name="Yu Q."/>
            <person name="Zembek L."/>
            <person name="Zhong D."/>
            <person name="Zimmer A."/>
            <person name="Zwirko Z."/>
            <person name="Jaffe D.B."/>
            <person name="Alvarez P."/>
            <person name="Brockman W."/>
            <person name="Butler J."/>
            <person name="Chin C."/>
            <person name="Gnerre S."/>
            <person name="Grabherr M."/>
            <person name="Kleber M."/>
            <person name="Mauceli E."/>
            <person name="MacCallum I."/>
        </authorList>
    </citation>
    <scope>NUCLEOTIDE SEQUENCE [LARGE SCALE GENOMIC DNA]</scope>
    <source>
        <strain evidence="2">Tucson 14030-0811.24</strain>
    </source>
</reference>
<dbReference type="EMBL" id="CH964101">
    <property type="protein sequence ID" value="EDW79480.1"/>
    <property type="molecule type" value="Genomic_DNA"/>
</dbReference>
<accession>B4N541</accession>
<protein>
    <submittedName>
        <fullName evidence="1">GK20389</fullName>
    </submittedName>
</protein>
<organism evidence="2">
    <name type="scientific">Drosophila willistoni</name>
    <name type="common">Fruit fly</name>
    <dbReference type="NCBI Taxonomy" id="7260"/>
    <lineage>
        <taxon>Eukaryota</taxon>
        <taxon>Metazoa</taxon>
        <taxon>Ecdysozoa</taxon>
        <taxon>Arthropoda</taxon>
        <taxon>Hexapoda</taxon>
        <taxon>Insecta</taxon>
        <taxon>Pterygota</taxon>
        <taxon>Neoptera</taxon>
        <taxon>Endopterygota</taxon>
        <taxon>Diptera</taxon>
        <taxon>Brachycera</taxon>
        <taxon>Muscomorpha</taxon>
        <taxon>Ephydroidea</taxon>
        <taxon>Drosophilidae</taxon>
        <taxon>Drosophila</taxon>
        <taxon>Sophophora</taxon>
    </lineage>
</organism>
<dbReference type="HOGENOM" id="CLU_1225914_0_0_1"/>
<gene>
    <name evidence="1" type="primary">Dwil\GK20389</name>
    <name evidence="1" type="ORF">Dwil_GK20389</name>
</gene>
<dbReference type="OMA" id="FIFMNCN"/>
<dbReference type="PhylomeDB" id="B4N541"/>
<evidence type="ECO:0000313" key="2">
    <source>
        <dbReference type="Proteomes" id="UP000007798"/>
    </source>
</evidence>
<dbReference type="InParanoid" id="B4N541"/>